<keyword evidence="8 10" id="KW-0472">Membrane</keyword>
<accession>A0ABD3MIJ8</accession>
<reference evidence="13 14" key="1">
    <citation type="submission" date="2024-10" db="EMBL/GenBank/DDBJ databases">
        <title>Updated reference genomes for cyclostephanoid diatoms.</title>
        <authorList>
            <person name="Roberts W.R."/>
            <person name="Alverson A.J."/>
        </authorList>
    </citation>
    <scope>NUCLEOTIDE SEQUENCE [LARGE SCALE GENOMIC DNA]</scope>
    <source>
        <strain evidence="13 14">AJA232-27</strain>
    </source>
</reference>
<keyword evidence="5" id="KW-0547">Nucleotide-binding</keyword>
<feature type="compositionally biased region" description="Basic and acidic residues" evidence="9">
    <location>
        <begin position="205"/>
        <end position="216"/>
    </location>
</feature>
<organism evidence="13 14">
    <name type="scientific">Discostella pseudostelligera</name>
    <dbReference type="NCBI Taxonomy" id="259834"/>
    <lineage>
        <taxon>Eukaryota</taxon>
        <taxon>Sar</taxon>
        <taxon>Stramenopiles</taxon>
        <taxon>Ochrophyta</taxon>
        <taxon>Bacillariophyta</taxon>
        <taxon>Coscinodiscophyceae</taxon>
        <taxon>Thalassiosirophycidae</taxon>
        <taxon>Stephanodiscales</taxon>
        <taxon>Stephanodiscaceae</taxon>
        <taxon>Discostella</taxon>
    </lineage>
</organism>
<keyword evidence="2" id="KW-0813">Transport</keyword>
<proteinExistence type="predicted"/>
<dbReference type="SMART" id="SM00382">
    <property type="entry name" value="AAA"/>
    <property type="match status" value="1"/>
</dbReference>
<evidence type="ECO:0000256" key="2">
    <source>
        <dbReference type="ARBA" id="ARBA00022448"/>
    </source>
</evidence>
<evidence type="ECO:0000256" key="1">
    <source>
        <dbReference type="ARBA" id="ARBA00004651"/>
    </source>
</evidence>
<name>A0ABD3MIJ8_9STRA</name>
<dbReference type="Pfam" id="PF00664">
    <property type="entry name" value="ABC_membrane"/>
    <property type="match status" value="1"/>
</dbReference>
<keyword evidence="7 10" id="KW-1133">Transmembrane helix</keyword>
<feature type="region of interest" description="Disordered" evidence="9">
    <location>
        <begin position="196"/>
        <end position="216"/>
    </location>
</feature>
<comment type="caution">
    <text evidence="13">The sequence shown here is derived from an EMBL/GenBank/DDBJ whole genome shotgun (WGS) entry which is preliminary data.</text>
</comment>
<feature type="domain" description="ABC transporter" evidence="11">
    <location>
        <begin position="626"/>
        <end position="866"/>
    </location>
</feature>
<keyword evidence="3" id="KW-1003">Cell membrane</keyword>
<dbReference type="PROSITE" id="PS50893">
    <property type="entry name" value="ABC_TRANSPORTER_2"/>
    <property type="match status" value="1"/>
</dbReference>
<dbReference type="SUPFAM" id="SSF90123">
    <property type="entry name" value="ABC transporter transmembrane region"/>
    <property type="match status" value="1"/>
</dbReference>
<dbReference type="SUPFAM" id="SSF52540">
    <property type="entry name" value="P-loop containing nucleoside triphosphate hydrolases"/>
    <property type="match status" value="1"/>
</dbReference>
<dbReference type="PROSITE" id="PS50929">
    <property type="entry name" value="ABC_TM1F"/>
    <property type="match status" value="1"/>
</dbReference>
<keyword evidence="14" id="KW-1185">Reference proteome</keyword>
<keyword evidence="4 10" id="KW-0812">Transmembrane</keyword>
<dbReference type="InterPro" id="IPR017871">
    <property type="entry name" value="ABC_transporter-like_CS"/>
</dbReference>
<dbReference type="FunFam" id="3.40.50.300:FF:000299">
    <property type="entry name" value="ABC transporter ATP-binding protein/permease"/>
    <property type="match status" value="1"/>
</dbReference>
<evidence type="ECO:0000313" key="13">
    <source>
        <dbReference type="EMBL" id="KAL3761796.1"/>
    </source>
</evidence>
<evidence type="ECO:0000256" key="9">
    <source>
        <dbReference type="SAM" id="MobiDB-lite"/>
    </source>
</evidence>
<evidence type="ECO:0000313" key="14">
    <source>
        <dbReference type="Proteomes" id="UP001530293"/>
    </source>
</evidence>
<dbReference type="Pfam" id="PF00005">
    <property type="entry name" value="ABC_tran"/>
    <property type="match status" value="1"/>
</dbReference>
<feature type="transmembrane region" description="Helical" evidence="10">
    <location>
        <begin position="527"/>
        <end position="546"/>
    </location>
</feature>
<dbReference type="InterPro" id="IPR027417">
    <property type="entry name" value="P-loop_NTPase"/>
</dbReference>
<comment type="subcellular location">
    <subcellularLocation>
        <location evidence="1">Cell membrane</location>
        <topology evidence="1">Multi-pass membrane protein</topology>
    </subcellularLocation>
</comment>
<evidence type="ECO:0000256" key="3">
    <source>
        <dbReference type="ARBA" id="ARBA00022475"/>
    </source>
</evidence>
<dbReference type="EMBL" id="JALLBG020000147">
    <property type="protein sequence ID" value="KAL3761796.1"/>
    <property type="molecule type" value="Genomic_DNA"/>
</dbReference>
<feature type="transmembrane region" description="Helical" evidence="10">
    <location>
        <begin position="431"/>
        <end position="456"/>
    </location>
</feature>
<dbReference type="Gene3D" id="1.20.1560.10">
    <property type="entry name" value="ABC transporter type 1, transmembrane domain"/>
    <property type="match status" value="1"/>
</dbReference>
<dbReference type="InterPro" id="IPR011527">
    <property type="entry name" value="ABC1_TM_dom"/>
</dbReference>
<protein>
    <submittedName>
        <fullName evidence="13">Uncharacterized protein</fullName>
    </submittedName>
</protein>
<evidence type="ECO:0000256" key="10">
    <source>
        <dbReference type="SAM" id="Phobius"/>
    </source>
</evidence>
<evidence type="ECO:0000259" key="12">
    <source>
        <dbReference type="PROSITE" id="PS50929"/>
    </source>
</evidence>
<dbReference type="GO" id="GO:0005886">
    <property type="term" value="C:plasma membrane"/>
    <property type="evidence" value="ECO:0007669"/>
    <property type="project" value="UniProtKB-SubCell"/>
</dbReference>
<dbReference type="InterPro" id="IPR003439">
    <property type="entry name" value="ABC_transporter-like_ATP-bd"/>
</dbReference>
<dbReference type="Proteomes" id="UP001530293">
    <property type="component" value="Unassembled WGS sequence"/>
</dbReference>
<evidence type="ECO:0000256" key="8">
    <source>
        <dbReference type="ARBA" id="ARBA00023136"/>
    </source>
</evidence>
<feature type="domain" description="ABC transmembrane type-1" evidence="12">
    <location>
        <begin position="234"/>
        <end position="581"/>
    </location>
</feature>
<evidence type="ECO:0000256" key="4">
    <source>
        <dbReference type="ARBA" id="ARBA00022692"/>
    </source>
</evidence>
<dbReference type="PANTHER" id="PTHR43394:SF1">
    <property type="entry name" value="ATP-BINDING CASSETTE SUB-FAMILY B MEMBER 10, MITOCHONDRIAL"/>
    <property type="match status" value="1"/>
</dbReference>
<dbReference type="InterPro" id="IPR039421">
    <property type="entry name" value="Type_1_exporter"/>
</dbReference>
<dbReference type="GO" id="GO:0005524">
    <property type="term" value="F:ATP binding"/>
    <property type="evidence" value="ECO:0007669"/>
    <property type="project" value="UniProtKB-KW"/>
</dbReference>
<keyword evidence="6" id="KW-0067">ATP-binding</keyword>
<dbReference type="PANTHER" id="PTHR43394">
    <property type="entry name" value="ATP-DEPENDENT PERMEASE MDL1, MITOCHONDRIAL"/>
    <property type="match status" value="1"/>
</dbReference>
<dbReference type="InterPro" id="IPR036640">
    <property type="entry name" value="ABC1_TM_sf"/>
</dbReference>
<evidence type="ECO:0000259" key="11">
    <source>
        <dbReference type="PROSITE" id="PS50893"/>
    </source>
</evidence>
<dbReference type="PROSITE" id="PS00211">
    <property type="entry name" value="ABC_TRANSPORTER_1"/>
    <property type="match status" value="1"/>
</dbReference>
<evidence type="ECO:0000256" key="7">
    <source>
        <dbReference type="ARBA" id="ARBA00022989"/>
    </source>
</evidence>
<evidence type="ECO:0000256" key="5">
    <source>
        <dbReference type="ARBA" id="ARBA00022741"/>
    </source>
</evidence>
<dbReference type="AlphaFoldDB" id="A0ABD3MIJ8"/>
<gene>
    <name evidence="13" type="ORF">ACHAWU_001312</name>
</gene>
<evidence type="ECO:0000256" key="6">
    <source>
        <dbReference type="ARBA" id="ARBA00022840"/>
    </source>
</evidence>
<dbReference type="InterPro" id="IPR003593">
    <property type="entry name" value="AAA+_ATPase"/>
</dbReference>
<sequence length="873" mass="95903">MNSLGNLNRIIISGGGSIRSCGGRSRSTISGILGSVVERQHRSHAIRPRRSQLNASWPSSSWRNGYSYTRPNERYNTSCWHRLVQWQGWLGEVDDVDNRRRQLDEDRQKQNALYFGNCSWHLRRGVEHASILSYPTFHLPPHRTRNNNPPVRFISSNTSNSGKDPSINELRNAGFRRKFDDNQQFQSRTDFIGGDAKFHTKPQQPHHEPQLQHHEPPSITKMLSILLPESKSLLLAFGALTISTVATMQIPNAIGQIIDILSISTTAMIPVEDAAIAASGMMDAGNGLDALHIPSSSPSPTQSPIPSSEVTTSINESTTSMTSQQMKHEVLQKEMESIGLQLMSYFTIGAIATFAHSTLFDTIGQKISADLRKKLFSTLIHRDLSFFDKNKAGELANRLSTDVHEVAEHLVQNFAYYLNNLVRSLTAVVQMILISPLLTATMVPLPIIIGGLASFYGKFIHRWSAQHLDVLAHSTHVASERFLGISTVVSFGQRRTEQERYNGVIEAAYKYARRVAVFQGAFMGSSYLVGNGALLAVLIVGAVQVFEGNMTAGNLVGFCLYAGHLSESVIELSTATGGILQAQGSGARLFALLEKGGDDPLLEPDTKVGTSRTATVTLPPSYNPTIRFEEVVFAYPAHPYVPVLNKLSFTLNGEMLALTGLSGSGKSSIVSLLMRFYEPTSGRITLDGVDIRDLDVDWLRSQVGLVGQEPILFHASVFDNVAYGKPHSTQDEVIEACIAAGAHRFILELPDQYDTIVGSRGASISGGQKQRLCIARALLTEPRFLVLDEASSALDGPSEQDFLQHLRRTLENEENNLAAVLFSTHKKSVLKACDRVAVLSNGRMAEMGVFDSLDSVKSGRLRKEMMDDSNAGK</sequence>
<dbReference type="Gene3D" id="3.40.50.300">
    <property type="entry name" value="P-loop containing nucleotide triphosphate hydrolases"/>
    <property type="match status" value="1"/>
</dbReference>